<evidence type="ECO:0000313" key="4">
    <source>
        <dbReference type="EnsemblFungi" id="EJT74742"/>
    </source>
</evidence>
<dbReference type="OrthoDB" id="5405107at2759"/>
<dbReference type="eggNOG" id="ENOG502SRHJ">
    <property type="taxonomic scope" value="Eukaryota"/>
</dbReference>
<gene>
    <name evidence="4" type="primary">20349038</name>
    <name evidence="3" type="ORF">GGTG_08580</name>
</gene>
<proteinExistence type="predicted"/>
<feature type="chain" id="PRO_5015094860" evidence="2">
    <location>
        <begin position="20"/>
        <end position="159"/>
    </location>
</feature>
<sequence>MPFPSALLLLGAALVSGYAFVEHAQATLRLKFKYEDKGRRAAKWSNSVERLMWDTRTTIAFGLAASAFSFFSALNLLFFKILIPPSDGWVPYRAVWAALVAAAQHYASDHMRAFWRGKPKVPMMGEWNAAIDECKDVVELLGVLRFMWLLVALLKLAGL</sequence>
<dbReference type="EnsemblFungi" id="EJT74742">
    <property type="protein sequence ID" value="EJT74742"/>
    <property type="gene ID" value="GGTG_08580"/>
</dbReference>
<feature type="transmembrane region" description="Helical" evidence="1">
    <location>
        <begin position="59"/>
        <end position="78"/>
    </location>
</feature>
<evidence type="ECO:0000313" key="3">
    <source>
        <dbReference type="EMBL" id="EJT74742.1"/>
    </source>
</evidence>
<dbReference type="Proteomes" id="UP000006039">
    <property type="component" value="Unassembled WGS sequence"/>
</dbReference>
<keyword evidence="1" id="KW-1133">Transmembrane helix</keyword>
<evidence type="ECO:0000313" key="5">
    <source>
        <dbReference type="Proteomes" id="UP000006039"/>
    </source>
</evidence>
<reference evidence="3" key="2">
    <citation type="submission" date="2010-07" db="EMBL/GenBank/DDBJ databases">
        <authorList>
            <consortium name="The Broad Institute Genome Sequencing Platform"/>
            <consortium name="Broad Institute Genome Sequencing Center for Infectious Disease"/>
            <person name="Ma L.-J."/>
            <person name="Dead R."/>
            <person name="Young S."/>
            <person name="Zeng Q."/>
            <person name="Koehrsen M."/>
            <person name="Alvarado L."/>
            <person name="Berlin A."/>
            <person name="Chapman S.B."/>
            <person name="Chen Z."/>
            <person name="Freedman E."/>
            <person name="Gellesch M."/>
            <person name="Goldberg J."/>
            <person name="Griggs A."/>
            <person name="Gujja S."/>
            <person name="Heilman E.R."/>
            <person name="Heiman D."/>
            <person name="Hepburn T."/>
            <person name="Howarth C."/>
            <person name="Jen D."/>
            <person name="Larson L."/>
            <person name="Mehta T."/>
            <person name="Neiman D."/>
            <person name="Pearson M."/>
            <person name="Roberts A."/>
            <person name="Saif S."/>
            <person name="Shea T."/>
            <person name="Shenoy N."/>
            <person name="Sisk P."/>
            <person name="Stolte C."/>
            <person name="Sykes S."/>
            <person name="Walk T."/>
            <person name="White J."/>
            <person name="Yandava C."/>
            <person name="Haas B."/>
            <person name="Nusbaum C."/>
            <person name="Birren B."/>
        </authorList>
    </citation>
    <scope>NUCLEOTIDE SEQUENCE</scope>
    <source>
        <strain evidence="3">R3-111a-1</strain>
    </source>
</reference>
<dbReference type="GeneID" id="20349038"/>
<reference evidence="3" key="3">
    <citation type="submission" date="2010-09" db="EMBL/GenBank/DDBJ databases">
        <title>Annotation of Gaeumannomyces graminis var. tritici R3-111a-1.</title>
        <authorList>
            <consortium name="The Broad Institute Genome Sequencing Platform"/>
            <person name="Ma L.-J."/>
            <person name="Dead R."/>
            <person name="Young S.K."/>
            <person name="Zeng Q."/>
            <person name="Gargeya S."/>
            <person name="Fitzgerald M."/>
            <person name="Haas B."/>
            <person name="Abouelleil A."/>
            <person name="Alvarado L."/>
            <person name="Arachchi H.M."/>
            <person name="Berlin A."/>
            <person name="Brown A."/>
            <person name="Chapman S.B."/>
            <person name="Chen Z."/>
            <person name="Dunbar C."/>
            <person name="Freedman E."/>
            <person name="Gearin G."/>
            <person name="Gellesch M."/>
            <person name="Goldberg J."/>
            <person name="Griggs A."/>
            <person name="Gujja S."/>
            <person name="Heiman D."/>
            <person name="Howarth C."/>
            <person name="Larson L."/>
            <person name="Lui A."/>
            <person name="MacDonald P.J.P."/>
            <person name="Mehta T."/>
            <person name="Montmayeur A."/>
            <person name="Murphy C."/>
            <person name="Neiman D."/>
            <person name="Pearson M."/>
            <person name="Priest M."/>
            <person name="Roberts A."/>
            <person name="Saif S."/>
            <person name="Shea T."/>
            <person name="Shenoy N."/>
            <person name="Sisk P."/>
            <person name="Stolte C."/>
            <person name="Sykes S."/>
            <person name="Yandava C."/>
            <person name="Wortman J."/>
            <person name="Nusbaum C."/>
            <person name="Birren B."/>
        </authorList>
    </citation>
    <scope>NUCLEOTIDE SEQUENCE</scope>
    <source>
        <strain evidence="3">R3-111a-1</strain>
    </source>
</reference>
<dbReference type="RefSeq" id="XP_009224686.1">
    <property type="nucleotide sequence ID" value="XM_009226422.1"/>
</dbReference>
<dbReference type="VEuPathDB" id="FungiDB:GGTG_08580"/>
<feature type="transmembrane region" description="Helical" evidence="1">
    <location>
        <begin position="90"/>
        <end position="107"/>
    </location>
</feature>
<reference evidence="5" key="1">
    <citation type="submission" date="2010-07" db="EMBL/GenBank/DDBJ databases">
        <title>The genome sequence of Gaeumannomyces graminis var. tritici strain R3-111a-1.</title>
        <authorList>
            <consortium name="The Broad Institute Genome Sequencing Platform"/>
            <person name="Ma L.-J."/>
            <person name="Dead R."/>
            <person name="Young S."/>
            <person name="Zeng Q."/>
            <person name="Koehrsen M."/>
            <person name="Alvarado L."/>
            <person name="Berlin A."/>
            <person name="Chapman S.B."/>
            <person name="Chen Z."/>
            <person name="Freedman E."/>
            <person name="Gellesch M."/>
            <person name="Goldberg J."/>
            <person name="Griggs A."/>
            <person name="Gujja S."/>
            <person name="Heilman E.R."/>
            <person name="Heiman D."/>
            <person name="Hepburn T."/>
            <person name="Howarth C."/>
            <person name="Jen D."/>
            <person name="Larson L."/>
            <person name="Mehta T."/>
            <person name="Neiman D."/>
            <person name="Pearson M."/>
            <person name="Roberts A."/>
            <person name="Saif S."/>
            <person name="Shea T."/>
            <person name="Shenoy N."/>
            <person name="Sisk P."/>
            <person name="Stolte C."/>
            <person name="Sykes S."/>
            <person name="Walk T."/>
            <person name="White J."/>
            <person name="Yandava C."/>
            <person name="Haas B."/>
            <person name="Nusbaum C."/>
            <person name="Birren B."/>
        </authorList>
    </citation>
    <scope>NUCLEOTIDE SEQUENCE [LARGE SCALE GENOMIC DNA]</scope>
    <source>
        <strain evidence="5">R3-111a-1</strain>
    </source>
</reference>
<dbReference type="AlphaFoldDB" id="J3P4Z4"/>
<reference evidence="4" key="5">
    <citation type="submission" date="2018-04" db="UniProtKB">
        <authorList>
            <consortium name="EnsemblFungi"/>
        </authorList>
    </citation>
    <scope>IDENTIFICATION</scope>
    <source>
        <strain evidence="4">R3-111a-1</strain>
    </source>
</reference>
<dbReference type="HOGENOM" id="CLU_120129_0_0_1"/>
<evidence type="ECO:0000256" key="1">
    <source>
        <dbReference type="SAM" id="Phobius"/>
    </source>
</evidence>
<feature type="signal peptide" evidence="2">
    <location>
        <begin position="1"/>
        <end position="19"/>
    </location>
</feature>
<keyword evidence="5" id="KW-1185">Reference proteome</keyword>
<keyword evidence="2" id="KW-0732">Signal</keyword>
<name>J3P4Z4_GAET3</name>
<reference evidence="4" key="4">
    <citation type="journal article" date="2015" name="G3 (Bethesda)">
        <title>Genome sequences of three phytopathogenic species of the Magnaporthaceae family of fungi.</title>
        <authorList>
            <person name="Okagaki L.H."/>
            <person name="Nunes C.C."/>
            <person name="Sailsbery J."/>
            <person name="Clay B."/>
            <person name="Brown D."/>
            <person name="John T."/>
            <person name="Oh Y."/>
            <person name="Young N."/>
            <person name="Fitzgerald M."/>
            <person name="Haas B.J."/>
            <person name="Zeng Q."/>
            <person name="Young S."/>
            <person name="Adiconis X."/>
            <person name="Fan L."/>
            <person name="Levin J.Z."/>
            <person name="Mitchell T.K."/>
            <person name="Okubara P.A."/>
            <person name="Farman M.L."/>
            <person name="Kohn L.M."/>
            <person name="Birren B."/>
            <person name="Ma L.-J."/>
            <person name="Dean R.A."/>
        </authorList>
    </citation>
    <scope>NUCLEOTIDE SEQUENCE</scope>
    <source>
        <strain evidence="4">R3-111a-1</strain>
    </source>
</reference>
<organism evidence="3">
    <name type="scientific">Gaeumannomyces tritici (strain R3-111a-1)</name>
    <name type="common">Wheat and barley take-all root rot fungus</name>
    <name type="synonym">Gaeumannomyces graminis var. tritici</name>
    <dbReference type="NCBI Taxonomy" id="644352"/>
    <lineage>
        <taxon>Eukaryota</taxon>
        <taxon>Fungi</taxon>
        <taxon>Dikarya</taxon>
        <taxon>Ascomycota</taxon>
        <taxon>Pezizomycotina</taxon>
        <taxon>Sordariomycetes</taxon>
        <taxon>Sordariomycetidae</taxon>
        <taxon>Magnaporthales</taxon>
        <taxon>Magnaporthaceae</taxon>
        <taxon>Gaeumannomyces</taxon>
    </lineage>
</organism>
<accession>J3P4Z4</accession>
<keyword evidence="1" id="KW-0472">Membrane</keyword>
<protein>
    <submittedName>
        <fullName evidence="3 4">Uncharacterized protein</fullName>
    </submittedName>
</protein>
<dbReference type="EMBL" id="GL385398">
    <property type="protein sequence ID" value="EJT74742.1"/>
    <property type="molecule type" value="Genomic_DNA"/>
</dbReference>
<evidence type="ECO:0000256" key="2">
    <source>
        <dbReference type="SAM" id="SignalP"/>
    </source>
</evidence>
<keyword evidence="1" id="KW-0812">Transmembrane</keyword>